<dbReference type="Pfam" id="PF01192">
    <property type="entry name" value="RNA_pol_Rpb6"/>
    <property type="match status" value="1"/>
</dbReference>
<protein>
    <recommendedName>
        <fullName evidence="3 11">DNA-directed RNA polymerase subunit omega</fullName>
        <shortName evidence="11">RNAP omega subunit</shortName>
        <ecNumber evidence="2 11">2.7.7.6</ecNumber>
    </recommendedName>
    <alternativeName>
        <fullName evidence="9 11">RNA polymerase omega subunit</fullName>
    </alternativeName>
    <alternativeName>
        <fullName evidence="8 11">Transcriptase subunit omega</fullName>
    </alternativeName>
</protein>
<evidence type="ECO:0000313" key="13">
    <source>
        <dbReference type="Proteomes" id="UP000241074"/>
    </source>
</evidence>
<keyword evidence="7 11" id="KW-0804">Transcription</keyword>
<proteinExistence type="inferred from homology"/>
<gene>
    <name evidence="11" type="primary">rpoZ</name>
    <name evidence="12" type="ORF">C7S18_13025</name>
</gene>
<dbReference type="PANTHER" id="PTHR34476:SF1">
    <property type="entry name" value="DNA-DIRECTED RNA POLYMERASE SUBUNIT OMEGA"/>
    <property type="match status" value="1"/>
</dbReference>
<dbReference type="RefSeq" id="WP_106891984.1">
    <property type="nucleotide sequence ID" value="NZ_CP027860.1"/>
</dbReference>
<dbReference type="SUPFAM" id="SSF63562">
    <property type="entry name" value="RPB6/omega subunit-like"/>
    <property type="match status" value="1"/>
</dbReference>
<dbReference type="InterPro" id="IPR036161">
    <property type="entry name" value="RPB6/omega-like_sf"/>
</dbReference>
<keyword evidence="4 11" id="KW-0240">DNA-directed RNA polymerase</keyword>
<dbReference type="EC" id="2.7.7.6" evidence="2 11"/>
<evidence type="ECO:0000256" key="1">
    <source>
        <dbReference type="ARBA" id="ARBA00006711"/>
    </source>
</evidence>
<dbReference type="AlphaFoldDB" id="A0A2P1PT92"/>
<dbReference type="GO" id="GO:0000428">
    <property type="term" value="C:DNA-directed RNA polymerase complex"/>
    <property type="evidence" value="ECO:0007669"/>
    <property type="project" value="UniProtKB-KW"/>
</dbReference>
<dbReference type="InterPro" id="IPR003716">
    <property type="entry name" value="DNA-dir_RNA_pol_omega"/>
</dbReference>
<evidence type="ECO:0000256" key="9">
    <source>
        <dbReference type="ARBA" id="ARBA00030998"/>
    </source>
</evidence>
<evidence type="ECO:0000256" key="5">
    <source>
        <dbReference type="ARBA" id="ARBA00022679"/>
    </source>
</evidence>
<comment type="subunit">
    <text evidence="11">The RNAP catalytic core consists of 2 alpha, 1 beta, 1 beta' and 1 omega subunit. When a sigma factor is associated with the core the holoenzyme is formed, which can initiate transcription.</text>
</comment>
<reference evidence="12 13" key="2">
    <citation type="submission" date="2018-03" db="EMBL/GenBank/DDBJ databases">
        <authorList>
            <person name="Keele B.F."/>
        </authorList>
    </citation>
    <scope>NUCLEOTIDE SEQUENCE [LARGE SCALE GENOMIC DNA]</scope>
    <source>
        <strain evidence="12 13">D13</strain>
    </source>
</reference>
<evidence type="ECO:0000256" key="4">
    <source>
        <dbReference type="ARBA" id="ARBA00022478"/>
    </source>
</evidence>
<dbReference type="NCBIfam" id="TIGR00690">
    <property type="entry name" value="rpoZ"/>
    <property type="match status" value="1"/>
</dbReference>
<dbReference type="SMART" id="SM01409">
    <property type="entry name" value="RNA_pol_Rpb6"/>
    <property type="match status" value="1"/>
</dbReference>
<evidence type="ECO:0000256" key="11">
    <source>
        <dbReference type="HAMAP-Rule" id="MF_00366"/>
    </source>
</evidence>
<keyword evidence="5 11" id="KW-0808">Transferase</keyword>
<dbReference type="Gene3D" id="3.90.940.10">
    <property type="match status" value="1"/>
</dbReference>
<evidence type="ECO:0000256" key="6">
    <source>
        <dbReference type="ARBA" id="ARBA00022695"/>
    </source>
</evidence>
<name>A0A2P1PT92_9GAMM</name>
<keyword evidence="13" id="KW-1185">Reference proteome</keyword>
<dbReference type="GO" id="GO:0003899">
    <property type="term" value="F:DNA-directed RNA polymerase activity"/>
    <property type="evidence" value="ECO:0007669"/>
    <property type="project" value="UniProtKB-UniRule"/>
</dbReference>
<sequence>MARITVEDCLEVVDNRFELVLMATKRARQLSKGAEALVVHENDKPTVVALREIAGRKITPELLAEIERQERERAEREALEWAAQEVADDDLSKGGDDL</sequence>
<accession>A0A2P1PT92</accession>
<comment type="catalytic activity">
    <reaction evidence="10 11">
        <text>RNA(n) + a ribonucleoside 5'-triphosphate = RNA(n+1) + diphosphate</text>
        <dbReference type="Rhea" id="RHEA:21248"/>
        <dbReference type="Rhea" id="RHEA-COMP:14527"/>
        <dbReference type="Rhea" id="RHEA-COMP:17342"/>
        <dbReference type="ChEBI" id="CHEBI:33019"/>
        <dbReference type="ChEBI" id="CHEBI:61557"/>
        <dbReference type="ChEBI" id="CHEBI:140395"/>
        <dbReference type="EC" id="2.7.7.6"/>
    </reaction>
</comment>
<evidence type="ECO:0000256" key="3">
    <source>
        <dbReference type="ARBA" id="ARBA00013725"/>
    </source>
</evidence>
<dbReference type="HAMAP" id="MF_00366">
    <property type="entry name" value="RNApol_bact_RpoZ"/>
    <property type="match status" value="1"/>
</dbReference>
<evidence type="ECO:0000256" key="7">
    <source>
        <dbReference type="ARBA" id="ARBA00023163"/>
    </source>
</evidence>
<dbReference type="Proteomes" id="UP000241074">
    <property type="component" value="Chromosome"/>
</dbReference>
<keyword evidence="6 11" id="KW-0548">Nucleotidyltransferase</keyword>
<dbReference type="EMBL" id="CP027860">
    <property type="protein sequence ID" value="AVP98064.1"/>
    <property type="molecule type" value="Genomic_DNA"/>
</dbReference>
<dbReference type="OrthoDB" id="9796300at2"/>
<evidence type="ECO:0000256" key="10">
    <source>
        <dbReference type="ARBA" id="ARBA00048552"/>
    </source>
</evidence>
<evidence type="ECO:0000256" key="8">
    <source>
        <dbReference type="ARBA" id="ARBA00029924"/>
    </source>
</evidence>
<comment type="function">
    <text evidence="11">Promotes RNA polymerase assembly. Latches the N- and C-terminal regions of the beta' subunit thereby facilitating its interaction with the beta and alpha subunits.</text>
</comment>
<dbReference type="GO" id="GO:0006351">
    <property type="term" value="P:DNA-templated transcription"/>
    <property type="evidence" value="ECO:0007669"/>
    <property type="project" value="UniProtKB-UniRule"/>
</dbReference>
<evidence type="ECO:0000256" key="2">
    <source>
        <dbReference type="ARBA" id="ARBA00012418"/>
    </source>
</evidence>
<evidence type="ECO:0000313" key="12">
    <source>
        <dbReference type="EMBL" id="AVP98064.1"/>
    </source>
</evidence>
<dbReference type="InterPro" id="IPR006110">
    <property type="entry name" value="Pol_omega/Rpo6/RPB6"/>
</dbReference>
<dbReference type="GO" id="GO:0003677">
    <property type="term" value="F:DNA binding"/>
    <property type="evidence" value="ECO:0007669"/>
    <property type="project" value="UniProtKB-UniRule"/>
</dbReference>
<organism evidence="12 13">
    <name type="scientific">Ahniella affigens</name>
    <dbReference type="NCBI Taxonomy" id="2021234"/>
    <lineage>
        <taxon>Bacteria</taxon>
        <taxon>Pseudomonadati</taxon>
        <taxon>Pseudomonadota</taxon>
        <taxon>Gammaproteobacteria</taxon>
        <taxon>Lysobacterales</taxon>
        <taxon>Rhodanobacteraceae</taxon>
        <taxon>Ahniella</taxon>
    </lineage>
</organism>
<dbReference type="KEGG" id="xba:C7S18_13025"/>
<reference evidence="12 13" key="1">
    <citation type="submission" date="2018-03" db="EMBL/GenBank/DDBJ databases">
        <title>Ahniella affigens gen. nov., sp. nov., a gammaproteobacterium isolated from sandy soil near a stream.</title>
        <authorList>
            <person name="Ko Y."/>
            <person name="Kim J.-H."/>
        </authorList>
    </citation>
    <scope>NUCLEOTIDE SEQUENCE [LARGE SCALE GENOMIC DNA]</scope>
    <source>
        <strain evidence="12 13">D13</strain>
    </source>
</reference>
<comment type="similarity">
    <text evidence="1 11">Belongs to the RNA polymerase subunit omega family.</text>
</comment>
<dbReference type="PANTHER" id="PTHR34476">
    <property type="entry name" value="DNA-DIRECTED RNA POLYMERASE SUBUNIT OMEGA"/>
    <property type="match status" value="1"/>
</dbReference>